<comment type="subunit">
    <text evidence="9">Homodimer. Heterotetramer of two MnmE and two MnmG subunits.</text>
</comment>
<feature type="binding site" evidence="9">
    <location>
        <position position="269"/>
    </location>
    <ligand>
        <name>Mg(2+)</name>
        <dbReference type="ChEBI" id="CHEBI:18420"/>
    </ligand>
</feature>
<sequence>MKERPTPGTREAGSAFDDTIVAISTPPGEGGIAVVRLSGREAIPITDRLFRGRRQLAVVGTHTVHHGLIVGGDGNAALDEVLASVMHAPHTYTGEDVVEISCHGGRMAARTVLEALVQQGARLAGPGEFTRRAFLNGRIDLAQAEAVVDVVRARTSRALTVAMRQLSGGLSRQVQEIRGRFLDLVARMEATLDFPEEEIPQVSREVVRGEIEQTSSWLRRLLEGSRIGTALREGVSVAIVGKPNVGKSTLFNALLGADRAIVSPDPGTTRDVLEGWTEIEGIPVRLIDGAGIRSGTDGIEREGIRRARAVIDEASALLVMVDASSALTSEDEDVIVACRGKQVVVVLNKCDLPQAISRTDMRGHPSCGGRAILEVSSLTGAGLGELKSVAGGLLADGWRSCVDEEVLMCNMRHIEAVRGAVQALERARGALDDGYPEDLIVADLVEGLHRLGEVIGEDISDDILDRIFSEFCIGK</sequence>
<dbReference type="GO" id="GO:0003924">
    <property type="term" value="F:GTPase activity"/>
    <property type="evidence" value="ECO:0007669"/>
    <property type="project" value="UniProtKB-UniRule"/>
</dbReference>
<dbReference type="EMBL" id="LIZS01000012">
    <property type="protein sequence ID" value="KPJ53824.1"/>
    <property type="molecule type" value="Genomic_DNA"/>
</dbReference>
<protein>
    <recommendedName>
        <fullName evidence="9">tRNA modification GTPase MnmE</fullName>
        <ecNumber evidence="9">3.6.-.-</ecNumber>
    </recommendedName>
</protein>
<keyword evidence="5 9" id="KW-0378">Hydrolase</keyword>
<keyword evidence="3 9" id="KW-0479">Metal-binding</keyword>
<dbReference type="InterPro" id="IPR005225">
    <property type="entry name" value="Small_GTP-bd"/>
</dbReference>
<feature type="domain" description="TrmE-type G" evidence="11">
    <location>
        <begin position="234"/>
        <end position="395"/>
    </location>
</feature>
<dbReference type="GO" id="GO:0002098">
    <property type="term" value="P:tRNA wobble uridine modification"/>
    <property type="evidence" value="ECO:0007669"/>
    <property type="project" value="TreeGrafter"/>
</dbReference>
<dbReference type="InterPro" id="IPR027368">
    <property type="entry name" value="MnmE_dom2"/>
</dbReference>
<dbReference type="HAMAP" id="MF_00379">
    <property type="entry name" value="GTPase_MnmE"/>
    <property type="match status" value="1"/>
</dbReference>
<dbReference type="InterPro" id="IPR027417">
    <property type="entry name" value="P-loop_NTPase"/>
</dbReference>
<dbReference type="InterPro" id="IPR006073">
    <property type="entry name" value="GTP-bd"/>
</dbReference>
<evidence type="ECO:0000313" key="12">
    <source>
        <dbReference type="EMBL" id="KPJ53824.1"/>
    </source>
</evidence>
<dbReference type="PANTHER" id="PTHR42714:SF2">
    <property type="entry name" value="TRNA MODIFICATION GTPASE GTPBP3, MITOCHONDRIAL"/>
    <property type="match status" value="1"/>
</dbReference>
<dbReference type="InterPro" id="IPR018948">
    <property type="entry name" value="GTP-bd_TrmE_N"/>
</dbReference>
<feature type="binding site" evidence="9">
    <location>
        <position position="475"/>
    </location>
    <ligand>
        <name>(6S)-5-formyl-5,6,7,8-tetrahydrofolate</name>
        <dbReference type="ChEBI" id="CHEBI:57457"/>
    </ligand>
</feature>
<dbReference type="Pfam" id="PF01926">
    <property type="entry name" value="MMR_HSR1"/>
    <property type="match status" value="1"/>
</dbReference>
<feature type="binding site" evidence="9">
    <location>
        <begin position="244"/>
        <end position="249"/>
    </location>
    <ligand>
        <name>GTP</name>
        <dbReference type="ChEBI" id="CHEBI:37565"/>
    </ligand>
</feature>
<dbReference type="STRING" id="1703770.AMJ39_03120"/>
<dbReference type="GO" id="GO:0005829">
    <property type="term" value="C:cytosol"/>
    <property type="evidence" value="ECO:0007669"/>
    <property type="project" value="TreeGrafter"/>
</dbReference>
<organism evidence="12 13">
    <name type="scientific">candidate division TA06 bacterium DG_24</name>
    <dbReference type="NCBI Taxonomy" id="1703770"/>
    <lineage>
        <taxon>Bacteria</taxon>
        <taxon>Bacteria division TA06</taxon>
    </lineage>
</organism>
<dbReference type="InterPro" id="IPR004520">
    <property type="entry name" value="GTPase_MnmE"/>
</dbReference>
<dbReference type="PANTHER" id="PTHR42714">
    <property type="entry name" value="TRNA MODIFICATION GTPASE GTPBP3"/>
    <property type="match status" value="1"/>
</dbReference>
<feature type="binding site" evidence="9">
    <location>
        <position position="248"/>
    </location>
    <ligand>
        <name>Mg(2+)</name>
        <dbReference type="ChEBI" id="CHEBI:18420"/>
    </ligand>
</feature>
<dbReference type="AlphaFoldDB" id="A0A0S7WUF8"/>
<dbReference type="Gene3D" id="3.30.1360.120">
    <property type="entry name" value="Probable tRNA modification gtpase trme, domain 1"/>
    <property type="match status" value="1"/>
</dbReference>
<evidence type="ECO:0000256" key="2">
    <source>
        <dbReference type="ARBA" id="ARBA00022694"/>
    </source>
</evidence>
<evidence type="ECO:0000256" key="3">
    <source>
        <dbReference type="ARBA" id="ARBA00022723"/>
    </source>
</evidence>
<dbReference type="InterPro" id="IPR031168">
    <property type="entry name" value="G_TrmE"/>
</dbReference>
<feature type="binding site" evidence="9">
    <location>
        <position position="36"/>
    </location>
    <ligand>
        <name>(6S)-5-formyl-5,6,7,8-tetrahydrofolate</name>
        <dbReference type="ChEBI" id="CHEBI:57457"/>
    </ligand>
</feature>
<comment type="function">
    <text evidence="9">Exhibits a very high intrinsic GTPase hydrolysis rate. Involved in the addition of a carboxymethylaminomethyl (cmnm) group at the wobble position (U34) of certain tRNAs, forming tRNA-cmnm(5)s(2)U34.</text>
</comment>
<dbReference type="CDD" id="cd04164">
    <property type="entry name" value="trmE"/>
    <property type="match status" value="1"/>
</dbReference>
<dbReference type="Proteomes" id="UP000052008">
    <property type="component" value="Unassembled WGS sequence"/>
</dbReference>
<feature type="binding site" evidence="9">
    <location>
        <begin position="263"/>
        <end position="269"/>
    </location>
    <ligand>
        <name>GTP</name>
        <dbReference type="ChEBI" id="CHEBI:37565"/>
    </ligand>
</feature>
<dbReference type="GO" id="GO:0005525">
    <property type="term" value="F:GTP binding"/>
    <property type="evidence" value="ECO:0007669"/>
    <property type="project" value="UniProtKB-UniRule"/>
</dbReference>
<feature type="binding site" evidence="9">
    <location>
        <position position="138"/>
    </location>
    <ligand>
        <name>(6S)-5-formyl-5,6,7,8-tetrahydrofolate</name>
        <dbReference type="ChEBI" id="CHEBI:57457"/>
    </ligand>
</feature>
<comment type="similarity">
    <text evidence="1 9 10">Belongs to the TRAFAC class TrmE-Era-EngA-EngB-Septin-like GTPase superfamily. TrmE GTPase family.</text>
</comment>
<comment type="caution">
    <text evidence="12">The sequence shown here is derived from an EMBL/GenBank/DDBJ whole genome shotgun (WGS) entry which is preliminary data.</text>
</comment>
<gene>
    <name evidence="9" type="primary">mnmE</name>
    <name evidence="9" type="synonym">trmE</name>
    <name evidence="12" type="ORF">AMJ39_03120</name>
</gene>
<keyword evidence="2 9" id="KW-0819">tRNA processing</keyword>
<dbReference type="PATRIC" id="fig|1703770.3.peg.1287"/>
<evidence type="ECO:0000256" key="4">
    <source>
        <dbReference type="ARBA" id="ARBA00022741"/>
    </source>
</evidence>
<evidence type="ECO:0000256" key="1">
    <source>
        <dbReference type="ARBA" id="ARBA00011043"/>
    </source>
</evidence>
<dbReference type="NCBIfam" id="NF003661">
    <property type="entry name" value="PRK05291.1-3"/>
    <property type="match status" value="1"/>
</dbReference>
<dbReference type="NCBIfam" id="TIGR00450">
    <property type="entry name" value="mnmE_trmE_thdF"/>
    <property type="match status" value="1"/>
</dbReference>
<evidence type="ECO:0000256" key="10">
    <source>
        <dbReference type="RuleBase" id="RU003313"/>
    </source>
</evidence>
<dbReference type="NCBIfam" id="TIGR00231">
    <property type="entry name" value="small_GTP"/>
    <property type="match status" value="1"/>
</dbReference>
<dbReference type="InterPro" id="IPR027266">
    <property type="entry name" value="TrmE/GcvT-like"/>
</dbReference>
<dbReference type="SUPFAM" id="SSF52540">
    <property type="entry name" value="P-loop containing nucleoside triphosphate hydrolases"/>
    <property type="match status" value="1"/>
</dbReference>
<evidence type="ECO:0000256" key="6">
    <source>
        <dbReference type="ARBA" id="ARBA00022842"/>
    </source>
</evidence>
<proteinExistence type="inferred from homology"/>
<dbReference type="PROSITE" id="PS51709">
    <property type="entry name" value="G_TRME"/>
    <property type="match status" value="1"/>
</dbReference>
<dbReference type="Gene3D" id="3.40.50.300">
    <property type="entry name" value="P-loop containing nucleotide triphosphate hydrolases"/>
    <property type="match status" value="1"/>
</dbReference>
<feature type="binding site" evidence="9">
    <location>
        <position position="99"/>
    </location>
    <ligand>
        <name>(6S)-5-formyl-5,6,7,8-tetrahydrofolate</name>
        <dbReference type="ChEBI" id="CHEBI:57457"/>
    </ligand>
</feature>
<keyword evidence="4 9" id="KW-0547">Nucleotide-binding</keyword>
<reference evidence="12 13" key="1">
    <citation type="journal article" date="2015" name="Microbiome">
        <title>Genomic resolution of linkages in carbon, nitrogen, and sulfur cycling among widespread estuary sediment bacteria.</title>
        <authorList>
            <person name="Baker B.J."/>
            <person name="Lazar C.S."/>
            <person name="Teske A.P."/>
            <person name="Dick G.J."/>
        </authorList>
    </citation>
    <scope>NUCLEOTIDE SEQUENCE [LARGE SCALE GENOMIC DNA]</scope>
    <source>
        <strain evidence="12">DG_24</strain>
    </source>
</reference>
<evidence type="ECO:0000256" key="8">
    <source>
        <dbReference type="ARBA" id="ARBA00023134"/>
    </source>
</evidence>
<dbReference type="Gene3D" id="1.20.120.430">
    <property type="entry name" value="tRNA modification GTPase MnmE domain 2"/>
    <property type="match status" value="1"/>
</dbReference>
<evidence type="ECO:0000256" key="7">
    <source>
        <dbReference type="ARBA" id="ARBA00022958"/>
    </source>
</evidence>
<dbReference type="FunFam" id="3.30.1360.120:FF:000003">
    <property type="entry name" value="tRNA modification GTPase MnmE"/>
    <property type="match status" value="1"/>
</dbReference>
<evidence type="ECO:0000259" key="11">
    <source>
        <dbReference type="PROSITE" id="PS51709"/>
    </source>
</evidence>
<comment type="subcellular location">
    <subcellularLocation>
        <location evidence="9">Cytoplasm</location>
    </subcellularLocation>
</comment>
<dbReference type="CDD" id="cd14858">
    <property type="entry name" value="TrmE_N"/>
    <property type="match status" value="1"/>
</dbReference>
<evidence type="ECO:0000256" key="9">
    <source>
        <dbReference type="HAMAP-Rule" id="MF_00379"/>
    </source>
</evidence>
<keyword evidence="9" id="KW-0963">Cytoplasm</keyword>
<dbReference type="InterPro" id="IPR025867">
    <property type="entry name" value="MnmE_helical"/>
</dbReference>
<dbReference type="Pfam" id="PF12631">
    <property type="entry name" value="MnmE_helical"/>
    <property type="match status" value="1"/>
</dbReference>
<evidence type="ECO:0000313" key="13">
    <source>
        <dbReference type="Proteomes" id="UP000052008"/>
    </source>
</evidence>
<keyword evidence="6 9" id="KW-0460">Magnesium</keyword>
<keyword evidence="7 9" id="KW-0630">Potassium</keyword>
<keyword evidence="8 9" id="KW-0342">GTP-binding</keyword>
<dbReference type="EC" id="3.6.-.-" evidence="9"/>
<evidence type="ECO:0000256" key="5">
    <source>
        <dbReference type="ARBA" id="ARBA00022801"/>
    </source>
</evidence>
<accession>A0A0S7WUF8</accession>
<dbReference type="GO" id="GO:0046872">
    <property type="term" value="F:metal ion binding"/>
    <property type="evidence" value="ECO:0007669"/>
    <property type="project" value="UniProtKB-KW"/>
</dbReference>
<dbReference type="GO" id="GO:0042802">
    <property type="term" value="F:identical protein binding"/>
    <property type="evidence" value="ECO:0007669"/>
    <property type="project" value="UniProtKB-ARBA"/>
</dbReference>
<dbReference type="Pfam" id="PF10396">
    <property type="entry name" value="TrmE_N"/>
    <property type="match status" value="1"/>
</dbReference>
<comment type="caution">
    <text evidence="9">Lacks conserved residue(s) required for the propagation of feature annotation.</text>
</comment>
<name>A0A0S7WUF8_UNCT6</name>
<dbReference type="GO" id="GO:0030488">
    <property type="term" value="P:tRNA methylation"/>
    <property type="evidence" value="ECO:0007669"/>
    <property type="project" value="TreeGrafter"/>
</dbReference>
<comment type="cofactor">
    <cofactor evidence="9">
        <name>K(+)</name>
        <dbReference type="ChEBI" id="CHEBI:29103"/>
    </cofactor>
    <text evidence="9">Binds 1 potassium ion per subunit.</text>
</comment>